<evidence type="ECO:0000313" key="2">
    <source>
        <dbReference type="EMBL" id="CAF0726898.1"/>
    </source>
</evidence>
<accession>A0A8S2GE11</accession>
<comment type="caution">
    <text evidence="3">The sequence shown here is derived from an EMBL/GenBank/DDBJ whole genome shotgun (WGS) entry which is preliminary data.</text>
</comment>
<dbReference type="Proteomes" id="UP000677228">
    <property type="component" value="Unassembled WGS sequence"/>
</dbReference>
<name>A0A8S2GE11_9BILA</name>
<sequence>MPTGRHISFGKTFADALDDDTTNRNLYVSSRFDTHNSLLPSSHLSRQQQKASVFEDSDYPSVETTDRNSTKLSMETLAPIQTEQKRGSQSTIAYRLTRSADSVEQEHKQEKLRKIHQHMLTKAKHEIVNDDNKHLTVEQYIVKITSLNIQPKIPDVPKNSKTQESREMTPGTTLSLEHPSEDNTDVSESHIPSLTPENNLLHILQQYEEQLQEKTDLFFRNNPQYKQPKPLKSSTTMAYRNDTRRNALDQIHRTESPISSRVNFKSSALPFSQFLKDNLRESDQRSSKSNPILNGINVQTKHATANDGNDHLSNAHTIRETFMNVTEESTSMNGTVSTKNTSSSRKSHIKFGVNQFMLADSD</sequence>
<proteinExistence type="predicted"/>
<evidence type="ECO:0000313" key="4">
    <source>
        <dbReference type="Proteomes" id="UP000682733"/>
    </source>
</evidence>
<dbReference type="Proteomes" id="UP000682733">
    <property type="component" value="Unassembled WGS sequence"/>
</dbReference>
<dbReference type="EMBL" id="CAJNOK010000069">
    <property type="protein sequence ID" value="CAF0726898.1"/>
    <property type="molecule type" value="Genomic_DNA"/>
</dbReference>
<feature type="region of interest" description="Disordered" evidence="1">
    <location>
        <begin position="37"/>
        <end position="68"/>
    </location>
</feature>
<gene>
    <name evidence="2" type="ORF">OVA965_LOCUS496</name>
    <name evidence="3" type="ORF">TMI583_LOCUS496</name>
</gene>
<evidence type="ECO:0000256" key="1">
    <source>
        <dbReference type="SAM" id="MobiDB-lite"/>
    </source>
</evidence>
<dbReference type="EMBL" id="CAJOBA010000069">
    <property type="protein sequence ID" value="CAF3500658.1"/>
    <property type="molecule type" value="Genomic_DNA"/>
</dbReference>
<feature type="region of interest" description="Disordered" evidence="1">
    <location>
        <begin position="153"/>
        <end position="193"/>
    </location>
</feature>
<organism evidence="3 4">
    <name type="scientific">Didymodactylos carnosus</name>
    <dbReference type="NCBI Taxonomy" id="1234261"/>
    <lineage>
        <taxon>Eukaryota</taxon>
        <taxon>Metazoa</taxon>
        <taxon>Spiralia</taxon>
        <taxon>Gnathifera</taxon>
        <taxon>Rotifera</taxon>
        <taxon>Eurotatoria</taxon>
        <taxon>Bdelloidea</taxon>
        <taxon>Philodinida</taxon>
        <taxon>Philodinidae</taxon>
        <taxon>Didymodactylos</taxon>
    </lineage>
</organism>
<reference evidence="3" key="1">
    <citation type="submission" date="2021-02" db="EMBL/GenBank/DDBJ databases">
        <authorList>
            <person name="Nowell W R."/>
        </authorList>
    </citation>
    <scope>NUCLEOTIDE SEQUENCE</scope>
</reference>
<dbReference type="AlphaFoldDB" id="A0A8S2GE11"/>
<feature type="compositionally biased region" description="Polar residues" evidence="1">
    <location>
        <begin position="37"/>
        <end position="51"/>
    </location>
</feature>
<protein>
    <submittedName>
        <fullName evidence="3">Uncharacterized protein</fullName>
    </submittedName>
</protein>
<evidence type="ECO:0000313" key="3">
    <source>
        <dbReference type="EMBL" id="CAF3500658.1"/>
    </source>
</evidence>